<accession>A0A2T5J049</accession>
<organism evidence="3 4">
    <name type="scientific">Agitococcus lubricus</name>
    <dbReference type="NCBI Taxonomy" id="1077255"/>
    <lineage>
        <taxon>Bacteria</taxon>
        <taxon>Pseudomonadati</taxon>
        <taxon>Pseudomonadota</taxon>
        <taxon>Gammaproteobacteria</taxon>
        <taxon>Moraxellales</taxon>
        <taxon>Moraxellaceae</taxon>
        <taxon>Agitococcus</taxon>
    </lineage>
</organism>
<evidence type="ECO:0000313" key="4">
    <source>
        <dbReference type="Proteomes" id="UP000244223"/>
    </source>
</evidence>
<dbReference type="EMBL" id="QAON01000005">
    <property type="protein sequence ID" value="PTQ89722.1"/>
    <property type="molecule type" value="Genomic_DNA"/>
</dbReference>
<feature type="region of interest" description="Disordered" evidence="1">
    <location>
        <begin position="117"/>
        <end position="137"/>
    </location>
</feature>
<proteinExistence type="predicted"/>
<evidence type="ECO:0000313" key="3">
    <source>
        <dbReference type="EMBL" id="PTQ89722.1"/>
    </source>
</evidence>
<reference evidence="3 4" key="1">
    <citation type="submission" date="2018-04" db="EMBL/GenBank/DDBJ databases">
        <title>Genomic Encyclopedia of Archaeal and Bacterial Type Strains, Phase II (KMG-II): from individual species to whole genera.</title>
        <authorList>
            <person name="Goeker M."/>
        </authorList>
    </citation>
    <scope>NUCLEOTIDE SEQUENCE [LARGE SCALE GENOMIC DNA]</scope>
    <source>
        <strain evidence="3 4">DSM 5822</strain>
    </source>
</reference>
<keyword evidence="2" id="KW-0732">Signal</keyword>
<evidence type="ECO:0000256" key="2">
    <source>
        <dbReference type="SAM" id="SignalP"/>
    </source>
</evidence>
<protein>
    <submittedName>
        <fullName evidence="3">Uncharacterized protein</fullName>
    </submittedName>
</protein>
<gene>
    <name evidence="3" type="ORF">C8N29_10546</name>
</gene>
<feature type="signal peptide" evidence="2">
    <location>
        <begin position="1"/>
        <end position="22"/>
    </location>
</feature>
<dbReference type="Proteomes" id="UP000244223">
    <property type="component" value="Unassembled WGS sequence"/>
</dbReference>
<dbReference type="AlphaFoldDB" id="A0A2T5J049"/>
<keyword evidence="4" id="KW-1185">Reference proteome</keyword>
<dbReference type="RefSeq" id="WP_107865240.1">
    <property type="nucleotide sequence ID" value="NZ_QAON01000005.1"/>
</dbReference>
<name>A0A2T5J049_9GAMM</name>
<feature type="compositionally biased region" description="Gly residues" evidence="1">
    <location>
        <begin position="126"/>
        <end position="137"/>
    </location>
</feature>
<comment type="caution">
    <text evidence="3">The sequence shown here is derived from an EMBL/GenBank/DDBJ whole genome shotgun (WGS) entry which is preliminary data.</text>
</comment>
<evidence type="ECO:0000256" key="1">
    <source>
        <dbReference type="SAM" id="MobiDB-lite"/>
    </source>
</evidence>
<feature type="chain" id="PRO_5015514308" evidence="2">
    <location>
        <begin position="23"/>
        <end position="137"/>
    </location>
</feature>
<sequence length="137" mass="14390">MRKSLLGIVLAATLLPVSLVHAGVKEDLNNGKTVKEIIAATDEKDLEAVLEDFIKNAPDKAYDAIAAAMSSFPSKIDFIQSFAINRGLDKTTIQNLASNAKQNSGLFSGLEGRDGPNTNLSFNTGGNTGGGVRVSPN</sequence>